<accession>A0ACC0CRB8</accession>
<reference evidence="1 2" key="1">
    <citation type="journal article" date="2022" name="New Phytol.">
        <title>Ecological generalism drives hyperdiversity of secondary metabolite gene clusters in xylarialean endophytes.</title>
        <authorList>
            <person name="Franco M.E.E."/>
            <person name="Wisecaver J.H."/>
            <person name="Arnold A.E."/>
            <person name="Ju Y.M."/>
            <person name="Slot J.C."/>
            <person name="Ahrendt S."/>
            <person name="Moore L.P."/>
            <person name="Eastman K.E."/>
            <person name="Scott K."/>
            <person name="Konkel Z."/>
            <person name="Mondo S.J."/>
            <person name="Kuo A."/>
            <person name="Hayes R.D."/>
            <person name="Haridas S."/>
            <person name="Andreopoulos B."/>
            <person name="Riley R."/>
            <person name="LaButti K."/>
            <person name="Pangilinan J."/>
            <person name="Lipzen A."/>
            <person name="Amirebrahimi M."/>
            <person name="Yan J."/>
            <person name="Adam C."/>
            <person name="Keymanesh K."/>
            <person name="Ng V."/>
            <person name="Louie K."/>
            <person name="Northen T."/>
            <person name="Drula E."/>
            <person name="Henrissat B."/>
            <person name="Hsieh H.M."/>
            <person name="Youens-Clark K."/>
            <person name="Lutzoni F."/>
            <person name="Miadlikowska J."/>
            <person name="Eastwood D.C."/>
            <person name="Hamelin R.C."/>
            <person name="Grigoriev I.V."/>
            <person name="U'Ren J.M."/>
        </authorList>
    </citation>
    <scope>NUCLEOTIDE SEQUENCE [LARGE SCALE GENOMIC DNA]</scope>
    <source>
        <strain evidence="1 2">ER1909</strain>
    </source>
</reference>
<organism evidence="1 2">
    <name type="scientific">Hypoxylon rubiginosum</name>
    <dbReference type="NCBI Taxonomy" id="110542"/>
    <lineage>
        <taxon>Eukaryota</taxon>
        <taxon>Fungi</taxon>
        <taxon>Dikarya</taxon>
        <taxon>Ascomycota</taxon>
        <taxon>Pezizomycotina</taxon>
        <taxon>Sordariomycetes</taxon>
        <taxon>Xylariomycetidae</taxon>
        <taxon>Xylariales</taxon>
        <taxon>Hypoxylaceae</taxon>
        <taxon>Hypoxylon</taxon>
    </lineage>
</organism>
<sequence>MAWTKVITIVLFAQSHIVESISWRPKENLSSLGAIGGGLSRHLGSSSRSPSPYEVALNELRELESEPLCHRTAARLLVNNCELLEGKNDATAMTDSGRKIRDFVDSYAASLAICDLERGSFQIPRECDNFRESVLSQLSLQSWGHLHNTWVSYRHKALRFCEAARADNEKDQQILLFQRVTKIMGKFSEGADKGFEKRMDDLDLRARQTGSKLDELSPKVDQLNEGLKSVEDFFLSRLAQPMKEATDAINSGTESAVNLQRILDITFASVVESQAGMASAYEQSLQLVNERANSAVETAMGAVVAITQSAAQLQNQVEVSRLRAADLESRQENLEKGMQRLFYIVDNITTEFHNHTDLLYEARNITNEIRDSLDDTIASANHVGNSFFKQSSTSSWWPYIWGPAASLVLGSYGLPPSAARNIALVVLGEAAGFAFSSFQSLYTDFYVPTMKSPTFSSAWGSFSAETTAHPSATVSPELV</sequence>
<evidence type="ECO:0000313" key="1">
    <source>
        <dbReference type="EMBL" id="KAI6082927.1"/>
    </source>
</evidence>
<gene>
    <name evidence="1" type="ORF">F4821DRAFT_263394</name>
</gene>
<dbReference type="Proteomes" id="UP001497680">
    <property type="component" value="Unassembled WGS sequence"/>
</dbReference>
<proteinExistence type="predicted"/>
<comment type="caution">
    <text evidence="1">The sequence shown here is derived from an EMBL/GenBank/DDBJ whole genome shotgun (WGS) entry which is preliminary data.</text>
</comment>
<dbReference type="EMBL" id="MU394360">
    <property type="protein sequence ID" value="KAI6082927.1"/>
    <property type="molecule type" value="Genomic_DNA"/>
</dbReference>
<keyword evidence="2" id="KW-1185">Reference proteome</keyword>
<protein>
    <submittedName>
        <fullName evidence="1">Uncharacterized protein</fullName>
    </submittedName>
</protein>
<name>A0ACC0CRB8_9PEZI</name>
<evidence type="ECO:0000313" key="2">
    <source>
        <dbReference type="Proteomes" id="UP001497680"/>
    </source>
</evidence>